<proteinExistence type="predicted"/>
<comment type="caution">
    <text evidence="1">The sequence shown here is derived from an EMBL/GenBank/DDBJ whole genome shotgun (WGS) entry which is preliminary data.</text>
</comment>
<dbReference type="AlphaFoldDB" id="A0A4C1TIJ9"/>
<name>A0A4C1TIJ9_EUMVA</name>
<organism evidence="1 2">
    <name type="scientific">Eumeta variegata</name>
    <name type="common">Bagworm moth</name>
    <name type="synonym">Eumeta japonica</name>
    <dbReference type="NCBI Taxonomy" id="151549"/>
    <lineage>
        <taxon>Eukaryota</taxon>
        <taxon>Metazoa</taxon>
        <taxon>Ecdysozoa</taxon>
        <taxon>Arthropoda</taxon>
        <taxon>Hexapoda</taxon>
        <taxon>Insecta</taxon>
        <taxon>Pterygota</taxon>
        <taxon>Neoptera</taxon>
        <taxon>Endopterygota</taxon>
        <taxon>Lepidoptera</taxon>
        <taxon>Glossata</taxon>
        <taxon>Ditrysia</taxon>
        <taxon>Tineoidea</taxon>
        <taxon>Psychidae</taxon>
        <taxon>Oiketicinae</taxon>
        <taxon>Eumeta</taxon>
    </lineage>
</organism>
<evidence type="ECO:0000313" key="1">
    <source>
        <dbReference type="EMBL" id="GBP14343.1"/>
    </source>
</evidence>
<dbReference type="EMBL" id="BGZK01000063">
    <property type="protein sequence ID" value="GBP14343.1"/>
    <property type="molecule type" value="Genomic_DNA"/>
</dbReference>
<accession>A0A4C1TIJ9</accession>
<keyword evidence="2" id="KW-1185">Reference proteome</keyword>
<reference evidence="1 2" key="1">
    <citation type="journal article" date="2019" name="Commun. Biol.">
        <title>The bagworm genome reveals a unique fibroin gene that provides high tensile strength.</title>
        <authorList>
            <person name="Kono N."/>
            <person name="Nakamura H."/>
            <person name="Ohtoshi R."/>
            <person name="Tomita M."/>
            <person name="Numata K."/>
            <person name="Arakawa K."/>
        </authorList>
    </citation>
    <scope>NUCLEOTIDE SEQUENCE [LARGE SCALE GENOMIC DNA]</scope>
</reference>
<gene>
    <name evidence="1" type="ORF">EVAR_92342_1</name>
</gene>
<sequence>MGPPAGGCPKPTRTALPVSHYFRGNFLVSCPTLAVRAGARVCAMHFLLPPRRKREDKKAIGSHLQSSNSRRALRTTAVLVTAAYARPELSATAVL</sequence>
<protein>
    <submittedName>
        <fullName evidence="1">Uncharacterized protein</fullName>
    </submittedName>
</protein>
<dbReference type="Proteomes" id="UP000299102">
    <property type="component" value="Unassembled WGS sequence"/>
</dbReference>
<evidence type="ECO:0000313" key="2">
    <source>
        <dbReference type="Proteomes" id="UP000299102"/>
    </source>
</evidence>